<evidence type="ECO:0000256" key="1">
    <source>
        <dbReference type="ARBA" id="ARBA00010688"/>
    </source>
</evidence>
<dbReference type="NCBIfam" id="TIGR04382">
    <property type="entry name" value="myo_inos_iolC_N"/>
    <property type="match status" value="1"/>
</dbReference>
<comment type="similarity">
    <text evidence="1">Belongs to the carbohydrate kinase PfkB family.</text>
</comment>
<feature type="domain" description="Carbohydrate kinase PfkB" evidence="6">
    <location>
        <begin position="16"/>
        <end position="326"/>
    </location>
</feature>
<dbReference type="RefSeq" id="WP_157028437.1">
    <property type="nucleotide sequence ID" value="NZ_WQMS01000020.1"/>
</dbReference>
<proteinExistence type="inferred from homology"/>
<keyword evidence="5" id="KW-0067">ATP-binding</keyword>
<keyword evidence="4 8" id="KW-0418">Kinase</keyword>
<name>A0A6I4J487_9SPHN</name>
<evidence type="ECO:0000313" key="9">
    <source>
        <dbReference type="Proteomes" id="UP000441389"/>
    </source>
</evidence>
<evidence type="ECO:0000256" key="3">
    <source>
        <dbReference type="ARBA" id="ARBA00022741"/>
    </source>
</evidence>
<dbReference type="PROSITE" id="PS00584">
    <property type="entry name" value="PFKB_KINASES_2"/>
    <property type="match status" value="1"/>
</dbReference>
<dbReference type="GO" id="GO:0047590">
    <property type="term" value="F:5-dehydro-2-deoxygluconokinase activity"/>
    <property type="evidence" value="ECO:0007669"/>
    <property type="project" value="UniProtKB-EC"/>
</dbReference>
<dbReference type="Gene3D" id="3.40.1190.20">
    <property type="match status" value="1"/>
</dbReference>
<dbReference type="CDD" id="cd01166">
    <property type="entry name" value="KdgK"/>
    <property type="match status" value="1"/>
</dbReference>
<evidence type="ECO:0000256" key="5">
    <source>
        <dbReference type="ARBA" id="ARBA00022840"/>
    </source>
</evidence>
<dbReference type="EMBL" id="WQMS01000020">
    <property type="protein sequence ID" value="MVO79499.1"/>
    <property type="molecule type" value="Genomic_DNA"/>
</dbReference>
<keyword evidence="3" id="KW-0547">Nucleotide-binding</keyword>
<dbReference type="InterPro" id="IPR013785">
    <property type="entry name" value="Aldolase_TIM"/>
</dbReference>
<comment type="caution">
    <text evidence="8">The sequence shown here is derived from an EMBL/GenBank/DDBJ whole genome shotgun (WGS) entry which is preliminary data.</text>
</comment>
<keyword evidence="9" id="KW-1185">Reference proteome</keyword>
<dbReference type="InterPro" id="IPR002173">
    <property type="entry name" value="Carboh/pur_kinase_PfkB_CS"/>
</dbReference>
<dbReference type="Proteomes" id="UP000441389">
    <property type="component" value="Unassembled WGS sequence"/>
</dbReference>
<dbReference type="PANTHER" id="PTHR43085:SF49">
    <property type="entry name" value="5-DEHYDRO-2-DEOXYGLUCONOKINASE"/>
    <property type="match status" value="1"/>
</dbReference>
<dbReference type="PANTHER" id="PTHR43085">
    <property type="entry name" value="HEXOKINASE FAMILY MEMBER"/>
    <property type="match status" value="1"/>
</dbReference>
<dbReference type="GO" id="GO:0005524">
    <property type="term" value="F:ATP binding"/>
    <property type="evidence" value="ECO:0007669"/>
    <property type="project" value="UniProtKB-KW"/>
</dbReference>
<organism evidence="8 9">
    <name type="scientific">Sphingomonas horti</name>
    <dbReference type="NCBI Taxonomy" id="2682842"/>
    <lineage>
        <taxon>Bacteria</taxon>
        <taxon>Pseudomonadati</taxon>
        <taxon>Pseudomonadota</taxon>
        <taxon>Alphaproteobacteria</taxon>
        <taxon>Sphingomonadales</taxon>
        <taxon>Sphingomonadaceae</taxon>
        <taxon>Sphingomonas</taxon>
    </lineage>
</organism>
<dbReference type="AlphaFoldDB" id="A0A6I4J487"/>
<gene>
    <name evidence="8" type="primary">iolC</name>
    <name evidence="8" type="ORF">GON01_16325</name>
</gene>
<dbReference type="Pfam" id="PF00294">
    <property type="entry name" value="PfkB"/>
    <property type="match status" value="1"/>
</dbReference>
<dbReference type="InterPro" id="IPR011611">
    <property type="entry name" value="PfkB_dom"/>
</dbReference>
<evidence type="ECO:0000259" key="7">
    <source>
        <dbReference type="Pfam" id="PF09863"/>
    </source>
</evidence>
<dbReference type="EC" id="2.7.1.92" evidence="8"/>
<protein>
    <submittedName>
        <fullName evidence="8">5-dehydro-2-deoxygluconokinase</fullName>
        <ecNumber evidence="8">2.7.1.92</ecNumber>
    </submittedName>
</protein>
<evidence type="ECO:0000313" key="8">
    <source>
        <dbReference type="EMBL" id="MVO79499.1"/>
    </source>
</evidence>
<dbReference type="InterPro" id="IPR023314">
    <property type="entry name" value="Myo_inos_IolC-like_sf"/>
</dbReference>
<evidence type="ECO:0000256" key="4">
    <source>
        <dbReference type="ARBA" id="ARBA00022777"/>
    </source>
</evidence>
<sequence>MAQSSSGTDGERRLDLIAMGRAGVDLYGEQVGGRLEDMGSFAKYIGGSPTNTAVGASRLGLDVGLLTRVGGDHFGRFIREELEREGVDTAGVRTDPDRLTALAILGIRDPDSFPLVFYRENCADMALCVDDIDPALIARTGALLVSGTHLSRPGVFQASMKAAELMKRQGGRVVFDIDYRPVLWGLAAKENGEDRFVASAAVTESLQRILPLCDLVVGTEEEIHILGGLSDTVSALRAIRERTAALLVCKRGANGCVAIPGAVPDDLDDAVVERGFPVEVFNVLGAGDAFMAGFLRGWLRDEPLEQCCAFANACGAIVVSRHGCAPAMASWEELQLFLDRQDWPHRLRESVELEHVHWATNRHRDYPELTVLAVDHRSQFDDLLAELGAGTPEQVAHFKRLALDAVHQVAAGDPRFGVLLDGRFGARALEAAADLPYWIGRPIEVPGSRPIRFEGAPDVETSLREWPLNHVVKCLVFYHPDDDQEMKARQDRQLLRLFDACRATRHEFLLEIIASKHGPVDSTTVARVIDHIYSLGIYPDWWKLEPADDAPTWDAVQAAILRYDPLCRGIVLLGLSAPREELLAAISAAAPFGLVRGFAVGRTIFHEVAAGWLTGVIDDAGAVAALAENLRVLSDAWRTARDARQAA</sequence>
<dbReference type="Gene3D" id="3.20.20.70">
    <property type="entry name" value="Aldolase class I"/>
    <property type="match status" value="1"/>
</dbReference>
<dbReference type="Pfam" id="PF09863">
    <property type="entry name" value="DUF2090"/>
    <property type="match status" value="1"/>
</dbReference>
<evidence type="ECO:0000256" key="2">
    <source>
        <dbReference type="ARBA" id="ARBA00022679"/>
    </source>
</evidence>
<dbReference type="InterPro" id="IPR030830">
    <property type="entry name" value="Myo_inos_IolC"/>
</dbReference>
<accession>A0A6I4J487</accession>
<dbReference type="Gene3D" id="2.20.150.10">
    <property type="entry name" value="putative 5-dehydro-2- deoxygluconokinase"/>
    <property type="match status" value="1"/>
</dbReference>
<keyword evidence="2 8" id="KW-0808">Transferase</keyword>
<evidence type="ECO:0000259" key="6">
    <source>
        <dbReference type="Pfam" id="PF00294"/>
    </source>
</evidence>
<reference evidence="8 9" key="1">
    <citation type="submission" date="2019-12" db="EMBL/GenBank/DDBJ databases">
        <authorList>
            <person name="Huq M.A."/>
        </authorList>
    </citation>
    <scope>NUCLEOTIDE SEQUENCE [LARGE SCALE GENOMIC DNA]</scope>
    <source>
        <strain evidence="8 9">MAH-20</strain>
    </source>
</reference>
<dbReference type="InterPro" id="IPR050306">
    <property type="entry name" value="PfkB_Carbo_kinase"/>
</dbReference>
<dbReference type="SUPFAM" id="SSF53613">
    <property type="entry name" value="Ribokinase-like"/>
    <property type="match status" value="1"/>
</dbReference>
<dbReference type="InterPro" id="IPR018659">
    <property type="entry name" value="DUF2090"/>
</dbReference>
<dbReference type="InterPro" id="IPR029056">
    <property type="entry name" value="Ribokinase-like"/>
</dbReference>
<feature type="domain" description="DUF2090" evidence="7">
    <location>
        <begin position="333"/>
        <end position="640"/>
    </location>
</feature>